<comment type="caution">
    <text evidence="2">The sequence shown here is derived from an EMBL/GenBank/DDBJ whole genome shotgun (WGS) entry which is preliminary data.</text>
</comment>
<evidence type="ECO:0000259" key="1">
    <source>
        <dbReference type="PROSITE" id="PS51184"/>
    </source>
</evidence>
<dbReference type="PROSITE" id="PS51184">
    <property type="entry name" value="JMJC"/>
    <property type="match status" value="1"/>
</dbReference>
<feature type="domain" description="JmjC" evidence="1">
    <location>
        <begin position="87"/>
        <end position="248"/>
    </location>
</feature>
<name>A0A3D9FHX1_9SPHN</name>
<dbReference type="Proteomes" id="UP000256310">
    <property type="component" value="Unassembled WGS sequence"/>
</dbReference>
<dbReference type="SMART" id="SM00558">
    <property type="entry name" value="JmjC"/>
    <property type="match status" value="1"/>
</dbReference>
<dbReference type="PANTHER" id="PTHR12461">
    <property type="entry name" value="HYPOXIA-INDUCIBLE FACTOR 1 ALPHA INHIBITOR-RELATED"/>
    <property type="match status" value="1"/>
</dbReference>
<evidence type="ECO:0000313" key="2">
    <source>
        <dbReference type="EMBL" id="RED17375.1"/>
    </source>
</evidence>
<dbReference type="AlphaFoldDB" id="A0A3D9FHX1"/>
<organism evidence="2 3">
    <name type="scientific">Parasphingopyxis lamellibrachiae</name>
    <dbReference type="NCBI Taxonomy" id="680125"/>
    <lineage>
        <taxon>Bacteria</taxon>
        <taxon>Pseudomonadati</taxon>
        <taxon>Pseudomonadota</taxon>
        <taxon>Alphaproteobacteria</taxon>
        <taxon>Sphingomonadales</taxon>
        <taxon>Sphingomonadaceae</taxon>
        <taxon>Parasphingopyxis</taxon>
    </lineage>
</organism>
<dbReference type="SUPFAM" id="SSF51197">
    <property type="entry name" value="Clavaminate synthase-like"/>
    <property type="match status" value="1"/>
</dbReference>
<dbReference type="InterPro" id="IPR003347">
    <property type="entry name" value="JmjC_dom"/>
</dbReference>
<gene>
    <name evidence="2" type="ORF">DFR46_2422</name>
</gene>
<dbReference type="EMBL" id="QRDP01000004">
    <property type="protein sequence ID" value="RED17375.1"/>
    <property type="molecule type" value="Genomic_DNA"/>
</dbReference>
<keyword evidence="3" id="KW-1185">Reference proteome</keyword>
<reference evidence="2 3" key="1">
    <citation type="submission" date="2018-07" db="EMBL/GenBank/DDBJ databases">
        <title>Genomic Encyclopedia of Type Strains, Phase IV (KMG-IV): sequencing the most valuable type-strain genomes for metagenomic binning, comparative biology and taxonomic classification.</title>
        <authorList>
            <person name="Goeker M."/>
        </authorList>
    </citation>
    <scope>NUCLEOTIDE SEQUENCE [LARGE SCALE GENOMIC DNA]</scope>
    <source>
        <strain evidence="2 3">DSM 26725</strain>
    </source>
</reference>
<proteinExistence type="predicted"/>
<accession>A0A3D9FHX1</accession>
<dbReference type="Gene3D" id="2.60.120.650">
    <property type="entry name" value="Cupin"/>
    <property type="match status" value="1"/>
</dbReference>
<protein>
    <recommendedName>
        <fullName evidence="1">JmjC domain-containing protein</fullName>
    </recommendedName>
</protein>
<dbReference type="PANTHER" id="PTHR12461:SF105">
    <property type="entry name" value="HYPOXIA-INDUCIBLE FACTOR 1-ALPHA INHIBITOR"/>
    <property type="match status" value="1"/>
</dbReference>
<evidence type="ECO:0000313" key="3">
    <source>
        <dbReference type="Proteomes" id="UP000256310"/>
    </source>
</evidence>
<sequence>MDKTAIFDDRAIAGLTRAYPEAPVLLDHRLGDHPLLTHDALIDLARTMRSVDVEYNRADLPVGVDPVDVPDNGMGVAETIENIATNRSWMVLKFIEQVPAYRDFLHQTLAEIGPAVRAVTGRMLKLEGFIFLSSPDAVTPFHMDPEHNILLQLKGSKTMTIFPADDEEMAPGTAHEAFHSGGHRNLEWRDDFATRGQAFDLPAGKAIYVPVKAPHWVKNGPAPSLSLSITWQSEWAYREQYARAMNATLRRLGLNPAAPKRFPHQNHAKSLAWRTINKVQRTIRRSG</sequence>